<gene>
    <name evidence="3" type="ORF">D0869_10551</name>
</gene>
<feature type="region of interest" description="Disordered" evidence="1">
    <location>
        <begin position="1"/>
        <end position="67"/>
    </location>
</feature>
<dbReference type="EMBL" id="QWIJ01001078">
    <property type="protein sequence ID" value="RMX76629.1"/>
    <property type="molecule type" value="Genomic_DNA"/>
</dbReference>
<dbReference type="InterPro" id="IPR029045">
    <property type="entry name" value="ClpP/crotonase-like_dom_sf"/>
</dbReference>
<comment type="caution">
    <text evidence="3">The sequence shown here is derived from an EMBL/GenBank/DDBJ whole genome shotgun (WGS) entry which is preliminary data.</text>
</comment>
<dbReference type="InterPro" id="IPR052766">
    <property type="entry name" value="S41A_metabolite_peptidase"/>
</dbReference>
<dbReference type="AlphaFoldDB" id="A0A3M6WDQ7"/>
<dbReference type="OrthoDB" id="27214at2759"/>
<evidence type="ECO:0000256" key="1">
    <source>
        <dbReference type="SAM" id="MobiDB-lite"/>
    </source>
</evidence>
<dbReference type="Pfam" id="PF23658">
    <property type="entry name" value="PDZ_CPAF_rel"/>
    <property type="match status" value="1"/>
</dbReference>
<reference evidence="3 4" key="1">
    <citation type="journal article" date="2018" name="BMC Genomics">
        <title>Genomic evidence for intraspecific hybridization in a clonal and extremely halotolerant yeast.</title>
        <authorList>
            <person name="Gostincar C."/>
            <person name="Stajich J.E."/>
            <person name="Zupancic J."/>
            <person name="Zalar P."/>
            <person name="Gunde-Cimerman N."/>
        </authorList>
    </citation>
    <scope>NUCLEOTIDE SEQUENCE [LARGE SCALE GENOMIC DNA]</scope>
    <source>
        <strain evidence="3 4">EXF-6656</strain>
    </source>
</reference>
<feature type="compositionally biased region" description="Low complexity" evidence="1">
    <location>
        <begin position="40"/>
        <end position="61"/>
    </location>
</feature>
<organism evidence="3 4">
    <name type="scientific">Hortaea werneckii</name>
    <name type="common">Black yeast</name>
    <name type="synonym">Cladosporium werneckii</name>
    <dbReference type="NCBI Taxonomy" id="91943"/>
    <lineage>
        <taxon>Eukaryota</taxon>
        <taxon>Fungi</taxon>
        <taxon>Dikarya</taxon>
        <taxon>Ascomycota</taxon>
        <taxon>Pezizomycotina</taxon>
        <taxon>Dothideomycetes</taxon>
        <taxon>Dothideomycetidae</taxon>
        <taxon>Mycosphaerellales</taxon>
        <taxon>Teratosphaeriaceae</taxon>
        <taxon>Hortaea</taxon>
    </lineage>
</organism>
<evidence type="ECO:0000313" key="4">
    <source>
        <dbReference type="Proteomes" id="UP000281245"/>
    </source>
</evidence>
<feature type="region of interest" description="Disordered" evidence="1">
    <location>
        <begin position="386"/>
        <end position="421"/>
    </location>
</feature>
<sequence>MVPEPSVYTPKDPMPPLTQWSHPAPFPTSISEGLGPTKYSGSMTSAPSSTTAPPSSKPTASGNGTEGPCASVSRLVASFTSASPSATPTVPAQLAYECINTVPFNQSAAGKSIAKSFNYAHVAKQNLISEHKAFHSEKCHGRAANADDRKVALMDSIRPYLDWQTTIEYLADPPAEYASKVQAPYDFWADWDGIYQNVMDGAYASEYAFGWDLYRSFQKAHDGHFVYYPDSVTLIFSYGRTEPLVSVSGDGTSIPEVYAYSDVLASSFGNISYTPSPLVTIDGQDSTEWLLNFSEYGSLQDPDALWNNMFYLLAQVSLGPTGTGAGTFAGGGRGRWVYPGPCTTLGFENGTTLTIDNFAKVQVPFDGITSGEDLYQTYFTPDPEDLGDAESLATMTSSSSVASSTSSSATSTSTIPAPGYPTPLVREKNNLNSGYFLEGEGYNDVAVLSVPSFVGSVEDERAFQAVNTYTINQAVAQNKSKLIIDVSANGGGTILQGYDLFKQLFPHILPYGATRFRAHEALDLIGQEVSHFSGLVPRSLKTNETVRDWVSTVFNYRTDTDVNYEPFDSWAEKFGPHAYGPDPDNFTSLIRWNLSDVLTTENSGGIVVSGYLNRSNITVQPFQAENIVIVYDGYCASTCTIFSELMRQQAGVRTIALGGRPNKTPIQAVGGVKGTNDFPYSYILAAAEFPFQYQYLHNASYYNTTALGEYNDLAILRSTNAVINSRDGIRKDDDEQTPLQFRYEAADCRIFYTPEMAVDQTATWKTVADTAFRGISHCVAGDYNRLGTGGMTKRNGSPARKLGVRRDWDGREHYDVLRDGVWTGMGGVTVGGDGFMYP</sequence>
<accession>A0A3M6WDQ7</accession>
<dbReference type="InterPro" id="IPR056186">
    <property type="entry name" value="PDZ_CPAF-rel"/>
</dbReference>
<dbReference type="VEuPathDB" id="FungiDB:BTJ68_07625"/>
<feature type="domain" description="CPAF-like PDZ" evidence="2">
    <location>
        <begin position="238"/>
        <end position="366"/>
    </location>
</feature>
<dbReference type="PANTHER" id="PTHR37049">
    <property type="entry name" value="PEPTIDASE S41 FAMILY PROTEIN"/>
    <property type="match status" value="1"/>
</dbReference>
<dbReference type="Gene3D" id="3.90.226.10">
    <property type="entry name" value="2-enoyl-CoA Hydratase, Chain A, domain 1"/>
    <property type="match status" value="1"/>
</dbReference>
<proteinExistence type="predicted"/>
<dbReference type="PANTHER" id="PTHR37049:SF4">
    <property type="entry name" value="RHODANESE DOMAIN-CONTAINING PROTEIN"/>
    <property type="match status" value="1"/>
</dbReference>
<dbReference type="Proteomes" id="UP000281245">
    <property type="component" value="Unassembled WGS sequence"/>
</dbReference>
<dbReference type="SUPFAM" id="SSF52096">
    <property type="entry name" value="ClpP/crotonase"/>
    <property type="match status" value="1"/>
</dbReference>
<protein>
    <recommendedName>
        <fullName evidence="2">CPAF-like PDZ domain-containing protein</fullName>
    </recommendedName>
</protein>
<evidence type="ECO:0000313" key="3">
    <source>
        <dbReference type="EMBL" id="RMX76629.1"/>
    </source>
</evidence>
<name>A0A3M6WDQ7_HORWE</name>
<feature type="compositionally biased region" description="Low complexity" evidence="1">
    <location>
        <begin position="391"/>
        <end position="414"/>
    </location>
</feature>
<evidence type="ECO:0000259" key="2">
    <source>
        <dbReference type="Pfam" id="PF23658"/>
    </source>
</evidence>